<gene>
    <name evidence="1" type="ORF">ROG8370_03795</name>
</gene>
<accession>A0A1X7ABX1</accession>
<dbReference type="AlphaFoldDB" id="A0A1X7ABX1"/>
<sequence>MIRNRKPQGLMVQSGKIVFDQHRRAHGGHPGRTHHTRQHFEHKMVKQMAAASAGHDCACYGLFMMEMAQQDGVLAPGDNTCLSTQLQVRILRLGRVGQGATFGTFGVPCTRARDKTVIPADHRCSRPASYRHRRCGIGNTGRGNIGARHYGRTRQCHLPCRVHCRGFDRFVPFRCPW</sequence>
<name>A0A1X7ABX1_9RHOB</name>
<dbReference type="Proteomes" id="UP000194012">
    <property type="component" value="Unassembled WGS sequence"/>
</dbReference>
<evidence type="ECO:0000313" key="2">
    <source>
        <dbReference type="Proteomes" id="UP000194012"/>
    </source>
</evidence>
<keyword evidence="2" id="KW-1185">Reference proteome</keyword>
<protein>
    <submittedName>
        <fullName evidence="1">Uncharacterized protein</fullName>
    </submittedName>
</protein>
<dbReference type="EMBL" id="FWFJ01000071">
    <property type="protein sequence ID" value="SLN75558.1"/>
    <property type="molecule type" value="Genomic_DNA"/>
</dbReference>
<evidence type="ECO:0000313" key="1">
    <source>
        <dbReference type="EMBL" id="SLN75558.1"/>
    </source>
</evidence>
<proteinExistence type="predicted"/>
<reference evidence="2" key="1">
    <citation type="submission" date="2017-03" db="EMBL/GenBank/DDBJ databases">
        <authorList>
            <person name="Rodrigo-Torres L."/>
            <person name="Arahal R.D."/>
            <person name="Lucena T."/>
        </authorList>
    </citation>
    <scope>NUCLEOTIDE SEQUENCE [LARGE SCALE GENOMIC DNA]</scope>
    <source>
        <strain evidence="2">CECT 8370</strain>
    </source>
</reference>
<organism evidence="1 2">
    <name type="scientific">Roseovarius gaetbuli</name>
    <dbReference type="NCBI Taxonomy" id="1356575"/>
    <lineage>
        <taxon>Bacteria</taxon>
        <taxon>Pseudomonadati</taxon>
        <taxon>Pseudomonadota</taxon>
        <taxon>Alphaproteobacteria</taxon>
        <taxon>Rhodobacterales</taxon>
        <taxon>Roseobacteraceae</taxon>
        <taxon>Roseovarius</taxon>
    </lineage>
</organism>